<dbReference type="CDD" id="cd07505">
    <property type="entry name" value="HAD_BPGM-like"/>
    <property type="match status" value="1"/>
</dbReference>
<feature type="compositionally biased region" description="Low complexity" evidence="1">
    <location>
        <begin position="1229"/>
        <end position="1279"/>
    </location>
</feature>
<feature type="compositionally biased region" description="Low complexity" evidence="1">
    <location>
        <begin position="700"/>
        <end position="709"/>
    </location>
</feature>
<reference evidence="2" key="1">
    <citation type="journal article" date="2020" name="bioRxiv">
        <title>Comparative genomics of Chlamydomonas.</title>
        <authorList>
            <person name="Craig R.J."/>
            <person name="Hasan A.R."/>
            <person name="Ness R.W."/>
            <person name="Keightley P.D."/>
        </authorList>
    </citation>
    <scope>NUCLEOTIDE SEQUENCE</scope>
    <source>
        <strain evidence="2">CCAP 11/70</strain>
    </source>
</reference>
<feature type="region of interest" description="Disordered" evidence="1">
    <location>
        <begin position="1408"/>
        <end position="1442"/>
    </location>
</feature>
<feature type="compositionally biased region" description="Low complexity" evidence="1">
    <location>
        <begin position="69"/>
        <end position="95"/>
    </location>
</feature>
<dbReference type="InterPro" id="IPR023198">
    <property type="entry name" value="PGP-like_dom2"/>
</dbReference>
<feature type="region of interest" description="Disordered" evidence="1">
    <location>
        <begin position="1061"/>
        <end position="1279"/>
    </location>
</feature>
<feature type="compositionally biased region" description="Pro residues" evidence="1">
    <location>
        <begin position="179"/>
        <end position="189"/>
    </location>
</feature>
<evidence type="ECO:0000256" key="1">
    <source>
        <dbReference type="SAM" id="MobiDB-lite"/>
    </source>
</evidence>
<dbReference type="SFLD" id="SFLDS00003">
    <property type="entry name" value="Haloacid_Dehalogenase"/>
    <property type="match status" value="1"/>
</dbReference>
<proteinExistence type="predicted"/>
<feature type="compositionally biased region" description="Gly residues" evidence="1">
    <location>
        <begin position="658"/>
        <end position="669"/>
    </location>
</feature>
<feature type="compositionally biased region" description="Gly residues" evidence="1">
    <location>
        <begin position="873"/>
        <end position="887"/>
    </location>
</feature>
<dbReference type="SFLD" id="SFLDG01129">
    <property type="entry name" value="C1.5:_HAD__Beta-PGM__Phosphata"/>
    <property type="match status" value="1"/>
</dbReference>
<protein>
    <submittedName>
        <fullName evidence="2">Uncharacterized protein</fullName>
    </submittedName>
</protein>
<feature type="compositionally biased region" description="Low complexity" evidence="1">
    <location>
        <begin position="588"/>
        <end position="618"/>
    </location>
</feature>
<feature type="region of interest" description="Disordered" evidence="1">
    <location>
        <begin position="1471"/>
        <end position="1514"/>
    </location>
</feature>
<dbReference type="EMBL" id="JAEHOE010000012">
    <property type="protein sequence ID" value="KAG2497901.1"/>
    <property type="molecule type" value="Genomic_DNA"/>
</dbReference>
<dbReference type="NCBIfam" id="TIGR01509">
    <property type="entry name" value="HAD-SF-IA-v3"/>
    <property type="match status" value="1"/>
</dbReference>
<dbReference type="Pfam" id="PF13419">
    <property type="entry name" value="HAD_2"/>
    <property type="match status" value="1"/>
</dbReference>
<feature type="region of interest" description="Disordered" evidence="1">
    <location>
        <begin position="813"/>
        <end position="1034"/>
    </location>
</feature>
<dbReference type="PANTHER" id="PTHR43481">
    <property type="entry name" value="FRUCTOSE-1-PHOSPHATE PHOSPHATASE"/>
    <property type="match status" value="1"/>
</dbReference>
<feature type="compositionally biased region" description="Low complexity" evidence="1">
    <location>
        <begin position="857"/>
        <end position="872"/>
    </location>
</feature>
<feature type="compositionally biased region" description="Pro residues" evidence="1">
    <location>
        <begin position="1174"/>
        <end position="1192"/>
    </location>
</feature>
<dbReference type="InterPro" id="IPR006439">
    <property type="entry name" value="HAD-SF_hydro_IA"/>
</dbReference>
<feature type="compositionally biased region" description="Gly residues" evidence="1">
    <location>
        <begin position="545"/>
        <end position="562"/>
    </location>
</feature>
<accession>A0A835YBQ7</accession>
<feature type="compositionally biased region" description="Low complexity" evidence="1">
    <location>
        <begin position="329"/>
        <end position="349"/>
    </location>
</feature>
<gene>
    <name evidence="2" type="ORF">HYH03_004166</name>
</gene>
<dbReference type="InterPro" id="IPR023214">
    <property type="entry name" value="HAD_sf"/>
</dbReference>
<feature type="region of interest" description="Disordered" evidence="1">
    <location>
        <begin position="1"/>
        <end position="95"/>
    </location>
</feature>
<feature type="compositionally biased region" description="Low complexity" evidence="1">
    <location>
        <begin position="1193"/>
        <end position="1221"/>
    </location>
</feature>
<feature type="compositionally biased region" description="Low complexity" evidence="1">
    <location>
        <begin position="642"/>
        <end position="657"/>
    </location>
</feature>
<dbReference type="OrthoDB" id="40579at2759"/>
<feature type="compositionally biased region" description="Gly residues" evidence="1">
    <location>
        <begin position="1427"/>
        <end position="1439"/>
    </location>
</feature>
<feature type="compositionally biased region" description="Pro residues" evidence="1">
    <location>
        <begin position="710"/>
        <end position="731"/>
    </location>
</feature>
<evidence type="ECO:0000313" key="2">
    <source>
        <dbReference type="EMBL" id="KAG2497901.1"/>
    </source>
</evidence>
<dbReference type="InterPro" id="IPR051806">
    <property type="entry name" value="HAD-like_SPP"/>
</dbReference>
<feature type="compositionally biased region" description="Low complexity" evidence="1">
    <location>
        <begin position="1099"/>
        <end position="1153"/>
    </location>
</feature>
<feature type="compositionally biased region" description="Gly residues" evidence="1">
    <location>
        <begin position="686"/>
        <end position="699"/>
    </location>
</feature>
<sequence length="1792" mass="182151">MESSDDDAGDFEVPTPRFNILKPRPLGAAKAAQQSVASRENAPQPAQSKLSAPAAPLTQHPQPRRPLQPHRLAQQAVQAAAQAAAPNAPVSAASAGAAVLAGAQLRDLAEQQLPPPGAGASDSSDDASDFEPETQVPGRRFTLIRRPTRGTPPTTAVTGAAAKTPASAPAAGGRRLPPRVTPPSAPPAPLAGSCGDTGTATEAPLQAVAFAPGAVASAVVPRAAAGAGPAAAAAPLHAAAAAAQSAGAAPAPAPLPAKRRALFSWRRDTQPEPEVNTTAEGAAAGAGAPAGAGAAAGVGAPAGPVPGTRRRLSLPPRARPAGTPPPSTSAPAPQQAPPGAEQAAPDQPARVPEDVGPGPSSSQPGQEPAADAGLTPGTGGTGGGTGGWARPFGALGATPPSARSDGNHTHAGNPSPEAPPTSGGRPRGLQSASPQTISAAINAAFKRQQPRVQSATPGGLGGGTGAGADPPPGPNGGTATATEPWPDVEEGPGPHDHGARGPAGTTGHHSAEQAADPGAWEQADSWAAAGSGGDGAGGCAWASGGVNGAGGAGGWADRGGAPGQHCDDDEEEDGEPPPSRRPRSMLVPGRRPGPAAPRQPAAHQPQWQPQDQDQAQQGPQPPQSPHWQPQEQWGQQHEWQDEPTWQEQPQRQQPRSGPGQGWSAPGGSGHCAANTGGSGPVNAGTGAYGSAGAYGGSGWGQPPAQVQAPPQGPAAGRPPAPAKPGQLPPKPAPERKPLPTIGSRAAASQVPARGSITAFLKPASQAPTAQASAQSGPAGAGLDAKRPRGRLSAPAPGLSFGLGGSTAAAAAGCGAGGGGPCPATIDLASDDEADGAYPGTGPAAVQGWRPPSQRQVAASGPPGPNGAAAAGLAVGGWAGQQGTGGGDANAELEDSDVELGLAPRAPKRRQTVVIEDEPEGRTEAAPPPAGVAGPSGRASAPAAAWLGGSSAAAAAAAPGPGWQPPRRQLPGAATASGPAQAPAQPQGPGPAAARTVANVDEEDVIEDSDDEAKPQPSGTLAGARGGAAGPLGAAGAARARLSLGEQPGLLRPLAGVAAVDARRRMSAPDQGQRAPIHAHPLFGQPTPPPPHPQPPQQPQQPAWQQQPQQQSWQQQQQQQQGWQQQQQQPHPQQQGWHHPQQQQQQQQGAGAAPWASPNQGQQAPQHRGGYSPLEPQPSPRPWQAPHQPPPYDRAPAQQQQPPPYHQQQPPYQPTPSYQQEPQRPHPSYQQHQAQQQTRPSQLQAQQEQLGQYRQQQQSQYQQAQQHTAQQQQAQTQQRMQDFFQPQRQAPGEDEPWWKLLPDFVPAAALAAGWDPRGDPRPEPVFVLYQKQFNGPANAAVAPMHKNTWYPPGGYNAGLAGSGAGAGPSGAYNGGGAGVAAGARSGPGGAGGGLGPDQELLEWARDVKEGKSKGGRGGRSRRAAGGAADAGGESGGGGTGHWITNRAGVRVYVENGVEYMGSEAYRRYKGGGGAGAGGSTGGSQRAKGKGKGRRFKKKGRGKAKAAGGWKKGSKRAARVPLLRAAAPSLAPLRPLRSASSRCRPFSSASSGQHSGGMADPREYETRNFDRSDQGRQRLHVHEGLLPSRAKGAVFDMDGTLLDTNDRRVESWQAACSKRGLKIDKETYMALTGMAGHNIVDKLCKDQGVELPPEEVEALVKEESKIFKEKGLPNSPAVSPVLDILDEAARRGLKLAVCSGGRKDAVERSLAERGLADRFQAVVTSADVQNCKPSPDIFCLAAEKLGLAPGDCVAYEDAEMGKRSAREAGYLAVIDVTSLGGHPENQEREGGERA</sequence>
<feature type="compositionally biased region" description="Acidic residues" evidence="1">
    <location>
        <begin position="123"/>
        <end position="132"/>
    </location>
</feature>
<evidence type="ECO:0000313" key="3">
    <source>
        <dbReference type="Proteomes" id="UP000612055"/>
    </source>
</evidence>
<feature type="compositionally biased region" description="Gly residues" evidence="1">
    <location>
        <begin position="376"/>
        <end position="387"/>
    </location>
</feature>
<organism evidence="2 3">
    <name type="scientific">Edaphochlamys debaryana</name>
    <dbReference type="NCBI Taxonomy" id="47281"/>
    <lineage>
        <taxon>Eukaryota</taxon>
        <taxon>Viridiplantae</taxon>
        <taxon>Chlorophyta</taxon>
        <taxon>core chlorophytes</taxon>
        <taxon>Chlorophyceae</taxon>
        <taxon>CS clade</taxon>
        <taxon>Chlamydomonadales</taxon>
        <taxon>Chlamydomonadales incertae sedis</taxon>
        <taxon>Edaphochlamys</taxon>
    </lineage>
</organism>
<dbReference type="InterPro" id="IPR036412">
    <property type="entry name" value="HAD-like_sf"/>
</dbReference>
<dbReference type="Gene3D" id="1.10.150.240">
    <property type="entry name" value="Putative phosphatase, domain 2"/>
    <property type="match status" value="1"/>
</dbReference>
<feature type="compositionally biased region" description="Low complexity" evidence="1">
    <location>
        <begin position="149"/>
        <end position="173"/>
    </location>
</feature>
<feature type="region of interest" description="Disordered" evidence="1">
    <location>
        <begin position="268"/>
        <end position="797"/>
    </location>
</feature>
<dbReference type="PANTHER" id="PTHR43481:SF4">
    <property type="entry name" value="GLYCEROL-1-PHOSPHATE PHOSPHOHYDROLASE 1-RELATED"/>
    <property type="match status" value="1"/>
</dbReference>
<dbReference type="PRINTS" id="PR00413">
    <property type="entry name" value="HADHALOGNASE"/>
</dbReference>
<dbReference type="Gene3D" id="3.40.50.1000">
    <property type="entry name" value="HAD superfamily/HAD-like"/>
    <property type="match status" value="1"/>
</dbReference>
<feature type="compositionally biased region" description="Basic residues" evidence="1">
    <location>
        <begin position="1412"/>
        <end position="1421"/>
    </location>
</feature>
<feature type="region of interest" description="Disordered" evidence="1">
    <location>
        <begin position="1534"/>
        <end position="1561"/>
    </location>
</feature>
<keyword evidence="3" id="KW-1185">Reference proteome</keyword>
<feature type="compositionally biased region" description="Pro residues" evidence="1">
    <location>
        <begin position="1085"/>
        <end position="1098"/>
    </location>
</feature>
<feature type="compositionally biased region" description="Low complexity" evidence="1">
    <location>
        <begin position="356"/>
        <end position="366"/>
    </location>
</feature>
<feature type="compositionally biased region" description="Acidic residues" evidence="1">
    <location>
        <begin position="1"/>
        <end position="10"/>
    </location>
</feature>
<dbReference type="SUPFAM" id="SSF56784">
    <property type="entry name" value="HAD-like"/>
    <property type="match status" value="1"/>
</dbReference>
<dbReference type="InterPro" id="IPR041492">
    <property type="entry name" value="HAD_2"/>
</dbReference>
<feature type="compositionally biased region" description="Low complexity" evidence="1">
    <location>
        <begin position="1534"/>
        <end position="1549"/>
    </location>
</feature>
<comment type="caution">
    <text evidence="2">The sequence shown here is derived from an EMBL/GenBank/DDBJ whole genome shotgun (WGS) entry which is preliminary data.</text>
</comment>
<name>A0A835YBQ7_9CHLO</name>
<feature type="compositionally biased region" description="Low complexity" evidence="1">
    <location>
        <begin position="762"/>
        <end position="781"/>
    </location>
</feature>
<feature type="compositionally biased region" description="Gly residues" evidence="1">
    <location>
        <begin position="1471"/>
        <end position="1480"/>
    </location>
</feature>
<feature type="compositionally biased region" description="Basic residues" evidence="1">
    <location>
        <begin position="1485"/>
        <end position="1502"/>
    </location>
</feature>
<feature type="compositionally biased region" description="Low complexity" evidence="1">
    <location>
        <begin position="297"/>
        <end position="321"/>
    </location>
</feature>
<dbReference type="GO" id="GO:0050308">
    <property type="term" value="F:sugar-phosphatase activity"/>
    <property type="evidence" value="ECO:0007669"/>
    <property type="project" value="TreeGrafter"/>
</dbReference>
<dbReference type="Proteomes" id="UP000612055">
    <property type="component" value="Unassembled WGS sequence"/>
</dbReference>
<feature type="compositionally biased region" description="Acidic residues" evidence="1">
    <location>
        <begin position="999"/>
        <end position="1010"/>
    </location>
</feature>
<feature type="compositionally biased region" description="Polar residues" evidence="1">
    <location>
        <begin position="430"/>
        <end position="439"/>
    </location>
</feature>
<feature type="region of interest" description="Disordered" evidence="1">
    <location>
        <begin position="107"/>
        <end position="198"/>
    </location>
</feature>
<feature type="compositionally biased region" description="Low complexity" evidence="1">
    <location>
        <begin position="930"/>
        <end position="993"/>
    </location>
</feature>